<evidence type="ECO:0000256" key="2">
    <source>
        <dbReference type="ARBA" id="ARBA00022840"/>
    </source>
</evidence>
<dbReference type="EMBL" id="JAVFWL010000001">
    <property type="protein sequence ID" value="KAK6731700.1"/>
    <property type="molecule type" value="Genomic_DNA"/>
</dbReference>
<evidence type="ECO:0008006" key="8">
    <source>
        <dbReference type="Google" id="ProtNLM"/>
    </source>
</evidence>
<dbReference type="Pfam" id="PF07724">
    <property type="entry name" value="AAA_2"/>
    <property type="match status" value="1"/>
</dbReference>
<feature type="domain" description="AAA+ ATPase" evidence="4">
    <location>
        <begin position="191"/>
        <end position="345"/>
    </location>
</feature>
<keyword evidence="7" id="KW-1185">Reference proteome</keyword>
<feature type="domain" description="Clp ATPase C-terminal" evidence="5">
    <location>
        <begin position="404"/>
        <end position="495"/>
    </location>
</feature>
<accession>A0ABR1C2M8</accession>
<sequence>MFLISRQTRISPRYLLRCRKRFSQAMLVSKPPMHIKATADMVMRRQANRRSRKPYWDHIERRPLRDFEADESQVALLPSFGKEDVDKHKFQVPYPKEIVDYLDKYVIGQELAKRTLAVGVYQHYKRLENNTEIKNQEFIKNVIESSINSDKKKSSTDGEEYDEYYSSETPPPPKRKTTYERLKEEVPLTMEKSNILLLGPSGSGKTYLTQCLARLLDVPIAMCDCTTLTQAGYVGEDVEAVIQKLLLNAHGNVERTQHGIVFLDEFDKIRSSSDPIHSVGNRDVSGRGVQQALLKLVEGTVAKVKLPGHMGNKVDVDTTNILFVASGAFSNVEQIVARRIDKRVLGFGANYASVAEDLSSGDATVAGQKRSELLQLMDQSDLMKYGMIPELVGRFPILVPFHSLDEEMLTRVLQEPGNNLISQAQQLFAMDHIQLRFTHGAVHEMARQAVQRKTGARALRSIMEKVLLQAKYECPGTAVQTVVITGAVVRGESTYVTLSGPTKKDECDTNTVEPK</sequence>
<protein>
    <recommendedName>
        <fullName evidence="8">ATP-dependent Clp protease, ATP-binding subunit ClpX</fullName>
    </recommendedName>
</protein>
<dbReference type="NCBIfam" id="NF003745">
    <property type="entry name" value="PRK05342.1"/>
    <property type="match status" value="1"/>
</dbReference>
<dbReference type="NCBIfam" id="TIGR00382">
    <property type="entry name" value="clpX"/>
    <property type="match status" value="1"/>
</dbReference>
<name>A0ABR1C2M8_NECAM</name>
<dbReference type="SUPFAM" id="SSF52540">
    <property type="entry name" value="P-loop containing nucleoside triphosphate hydrolases"/>
    <property type="match status" value="1"/>
</dbReference>
<dbReference type="PANTHER" id="PTHR48102:SF10">
    <property type="entry name" value="ATP-DEPENDENT CLP PROTEASE ATP-BINDING SUBUNIT CLPX"/>
    <property type="match status" value="1"/>
</dbReference>
<dbReference type="InterPro" id="IPR004487">
    <property type="entry name" value="Clp_protease_ATP-bd_su_ClpX"/>
</dbReference>
<evidence type="ECO:0000259" key="4">
    <source>
        <dbReference type="SMART" id="SM00382"/>
    </source>
</evidence>
<dbReference type="SMART" id="SM01086">
    <property type="entry name" value="ClpB_D2-small"/>
    <property type="match status" value="1"/>
</dbReference>
<evidence type="ECO:0000256" key="3">
    <source>
        <dbReference type="SAM" id="MobiDB-lite"/>
    </source>
</evidence>
<dbReference type="InterPro" id="IPR027417">
    <property type="entry name" value="P-loop_NTPase"/>
</dbReference>
<comment type="caution">
    <text evidence="6">The sequence shown here is derived from an EMBL/GenBank/DDBJ whole genome shotgun (WGS) entry which is preliminary data.</text>
</comment>
<dbReference type="InterPro" id="IPR003959">
    <property type="entry name" value="ATPase_AAA_core"/>
</dbReference>
<dbReference type="Pfam" id="PF10431">
    <property type="entry name" value="ClpB_D2-small"/>
    <property type="match status" value="1"/>
</dbReference>
<dbReference type="SMART" id="SM00382">
    <property type="entry name" value="AAA"/>
    <property type="match status" value="1"/>
</dbReference>
<dbReference type="InterPro" id="IPR019489">
    <property type="entry name" value="Clp_ATPase_C"/>
</dbReference>
<dbReference type="Proteomes" id="UP001303046">
    <property type="component" value="Unassembled WGS sequence"/>
</dbReference>
<dbReference type="Gene3D" id="1.10.8.60">
    <property type="match status" value="1"/>
</dbReference>
<evidence type="ECO:0000256" key="1">
    <source>
        <dbReference type="ARBA" id="ARBA00022741"/>
    </source>
</evidence>
<dbReference type="PANTHER" id="PTHR48102">
    <property type="entry name" value="ATP-DEPENDENT CLP PROTEASE ATP-BINDING SUBUNIT CLPX-LIKE, MITOCHONDRIAL-RELATED"/>
    <property type="match status" value="1"/>
</dbReference>
<proteinExistence type="predicted"/>
<keyword evidence="1" id="KW-0547">Nucleotide-binding</keyword>
<dbReference type="Gene3D" id="3.40.50.300">
    <property type="entry name" value="P-loop containing nucleotide triphosphate hydrolases"/>
    <property type="match status" value="1"/>
</dbReference>
<evidence type="ECO:0000259" key="5">
    <source>
        <dbReference type="SMART" id="SM01086"/>
    </source>
</evidence>
<feature type="region of interest" description="Disordered" evidence="3">
    <location>
        <begin position="149"/>
        <end position="176"/>
    </location>
</feature>
<evidence type="ECO:0000313" key="6">
    <source>
        <dbReference type="EMBL" id="KAK6731700.1"/>
    </source>
</evidence>
<dbReference type="InterPro" id="IPR003593">
    <property type="entry name" value="AAA+_ATPase"/>
</dbReference>
<keyword evidence="2" id="KW-0067">ATP-binding</keyword>
<dbReference type="CDD" id="cd19497">
    <property type="entry name" value="RecA-like_ClpX"/>
    <property type="match status" value="1"/>
</dbReference>
<evidence type="ECO:0000313" key="7">
    <source>
        <dbReference type="Proteomes" id="UP001303046"/>
    </source>
</evidence>
<reference evidence="6 7" key="1">
    <citation type="submission" date="2023-08" db="EMBL/GenBank/DDBJ databases">
        <title>A Necator americanus chromosomal reference genome.</title>
        <authorList>
            <person name="Ilik V."/>
            <person name="Petrzelkova K.J."/>
            <person name="Pardy F."/>
            <person name="Fuh T."/>
            <person name="Niatou-Singa F.S."/>
            <person name="Gouil Q."/>
            <person name="Baker L."/>
            <person name="Ritchie M.E."/>
            <person name="Jex A.R."/>
            <person name="Gazzola D."/>
            <person name="Li H."/>
            <person name="Toshio Fujiwara R."/>
            <person name="Zhan B."/>
            <person name="Aroian R.V."/>
            <person name="Pafco B."/>
            <person name="Schwarz E.M."/>
        </authorList>
    </citation>
    <scope>NUCLEOTIDE SEQUENCE [LARGE SCALE GENOMIC DNA]</scope>
    <source>
        <strain evidence="6 7">Aroian</strain>
        <tissue evidence="6">Whole animal</tissue>
    </source>
</reference>
<dbReference type="InterPro" id="IPR050052">
    <property type="entry name" value="ATP-dep_Clp_protease_ClpX"/>
</dbReference>
<organism evidence="6 7">
    <name type="scientific">Necator americanus</name>
    <name type="common">Human hookworm</name>
    <dbReference type="NCBI Taxonomy" id="51031"/>
    <lineage>
        <taxon>Eukaryota</taxon>
        <taxon>Metazoa</taxon>
        <taxon>Ecdysozoa</taxon>
        <taxon>Nematoda</taxon>
        <taxon>Chromadorea</taxon>
        <taxon>Rhabditida</taxon>
        <taxon>Rhabditina</taxon>
        <taxon>Rhabditomorpha</taxon>
        <taxon>Strongyloidea</taxon>
        <taxon>Ancylostomatidae</taxon>
        <taxon>Bunostominae</taxon>
        <taxon>Necator</taxon>
    </lineage>
</organism>
<gene>
    <name evidence="6" type="primary">Necator_chrI.g4021</name>
    <name evidence="6" type="ORF">RB195_007892</name>
</gene>